<dbReference type="PANTHER" id="PTHR12904:SF28">
    <property type="entry name" value="ATP SYNTHASE SUBUNIT ALPHA-RELATED"/>
    <property type="match status" value="1"/>
</dbReference>
<dbReference type="EMBL" id="DS269373">
    <property type="protein sequence ID" value="EFP13233.1"/>
    <property type="molecule type" value="Genomic_DNA"/>
</dbReference>
<dbReference type="InterPro" id="IPR051341">
    <property type="entry name" value="Zyg-11_UBL_adapter"/>
</dbReference>
<dbReference type="eggNOG" id="KOG3665">
    <property type="taxonomic scope" value="Eukaryota"/>
</dbReference>
<evidence type="ECO:0000259" key="1">
    <source>
        <dbReference type="Pfam" id="PF25013"/>
    </source>
</evidence>
<evidence type="ECO:0000313" key="2">
    <source>
        <dbReference type="EMBL" id="EFP13233.1"/>
    </source>
</evidence>
<name>E3NPH9_CAERE</name>
<dbReference type="InterPro" id="IPR056845">
    <property type="entry name" value="LRR_Zer-1"/>
</dbReference>
<dbReference type="AlphaFoldDB" id="E3NPH9"/>
<protein>
    <recommendedName>
        <fullName evidence="1">Zer-1-like leucine-rich repeats region domain-containing protein</fullName>
    </recommendedName>
</protein>
<accession>E3NPH9</accession>
<keyword evidence="3" id="KW-1185">Reference proteome</keyword>
<evidence type="ECO:0000313" key="3">
    <source>
        <dbReference type="Proteomes" id="UP000008281"/>
    </source>
</evidence>
<feature type="domain" description="Zer-1-like leucine-rich repeats region" evidence="1">
    <location>
        <begin position="175"/>
        <end position="278"/>
    </location>
</feature>
<dbReference type="GO" id="GO:0031462">
    <property type="term" value="C:Cul2-RING ubiquitin ligase complex"/>
    <property type="evidence" value="ECO:0007669"/>
    <property type="project" value="TreeGrafter"/>
</dbReference>
<dbReference type="Gene3D" id="3.80.10.10">
    <property type="entry name" value="Ribonuclease Inhibitor"/>
    <property type="match status" value="1"/>
</dbReference>
<organism evidence="3">
    <name type="scientific">Caenorhabditis remanei</name>
    <name type="common">Caenorhabditis vulgaris</name>
    <dbReference type="NCBI Taxonomy" id="31234"/>
    <lineage>
        <taxon>Eukaryota</taxon>
        <taxon>Metazoa</taxon>
        <taxon>Ecdysozoa</taxon>
        <taxon>Nematoda</taxon>
        <taxon>Chromadorea</taxon>
        <taxon>Rhabditida</taxon>
        <taxon>Rhabditina</taxon>
        <taxon>Rhabditomorpha</taxon>
        <taxon>Rhabditoidea</taxon>
        <taxon>Rhabditidae</taxon>
        <taxon>Peloderinae</taxon>
        <taxon>Caenorhabditis</taxon>
    </lineage>
</organism>
<dbReference type="SUPFAM" id="SSF52047">
    <property type="entry name" value="RNI-like"/>
    <property type="match status" value="1"/>
</dbReference>
<sequence length="716" mass="83513">MSAPLLTDIAVQALAEYVCNDDYNKINQTNKIIHPDLSNEIFSRALLSRKQSIEMILRRFSNNFFLTNVDLSDCQCDDSVVSMLRNLSLVSLTIGQLEDFRNHYHYGIYIDMARILKMALNPKSSSKLRCLDISGDEKLYRGWVWKIFPLIPSLESLTIAGRSITGEDFNNLCRFFSNLRLLDVSNTAFPSIRPIAQLKNLKILILRDIEFKSHHQWKSIAQLTMLQVLDVSKLGKYSKRGLMMLKYLHSRIVLPQLVHMDCTGTDLDLGTLQQIMKTHKNLKSVATVGTLLSRSIVDNIDLLNVATPKSTEEALRHYIKLKRKESILMILEDVNEIWEYENDDMRRTSAFIRLILDIKRMFPWDCQVDHATNFSLSVLATEGRLEMLPQHEIFEMIDQLLVSLDCHFNESAWILLEQPHILEICRARADEVCTMALECIMNVVIPPFEYTLLPTFVIFGTLVRQMSLEKLDKIGRNWDIMNELWQLLLCWIDLRSNLMVEWCLQVLIGITERSESARNILVELGAFEELFEALRREDRVSKMPYLLITQLLRYLSVASEVCIFVRRVERWDLTEFAALLVCNNEEFDEDTQLYYNAEVSYNVAATLSTLLVQVKYTHKVFKQHDNPANRLCRYVRTIPINRVNQSLNIYLSSKHLEFFLRHPRNSGQVIWSLRTIRRMKQLDMDVSKYLQDVRGYRSSDPDLVRERTRTLEMIEE</sequence>
<proteinExistence type="predicted"/>
<gene>
    <name evidence="2" type="ORF">CRE_25989</name>
</gene>
<dbReference type="PANTHER" id="PTHR12904">
    <property type="match status" value="1"/>
</dbReference>
<dbReference type="InterPro" id="IPR032675">
    <property type="entry name" value="LRR_dom_sf"/>
</dbReference>
<dbReference type="STRING" id="31234.E3NPH9"/>
<dbReference type="HOGENOM" id="CLU_022099_0_0_1"/>
<dbReference type="Pfam" id="PF25013">
    <property type="entry name" value="LRR_Zer-1"/>
    <property type="match status" value="1"/>
</dbReference>
<dbReference type="OrthoDB" id="5909998at2759"/>
<dbReference type="Proteomes" id="UP000008281">
    <property type="component" value="Unassembled WGS sequence"/>
</dbReference>
<reference evidence="2" key="1">
    <citation type="submission" date="2007-07" db="EMBL/GenBank/DDBJ databases">
        <title>PCAP assembly of the Caenorhabditis remanei genome.</title>
        <authorList>
            <consortium name="The Caenorhabditis remanei Sequencing Consortium"/>
            <person name="Wilson R.K."/>
        </authorList>
    </citation>
    <scope>NUCLEOTIDE SEQUENCE [LARGE SCALE GENOMIC DNA]</scope>
    <source>
        <strain evidence="2">PB4641</strain>
    </source>
</reference>
<dbReference type="InParanoid" id="E3NPH9"/>